<dbReference type="Proteomes" id="UP000002058">
    <property type="component" value="Unassembled WGS sequence"/>
</dbReference>
<organism evidence="1 2">
    <name type="scientific">Uncinocarpus reesii (strain UAMH 1704)</name>
    <dbReference type="NCBI Taxonomy" id="336963"/>
    <lineage>
        <taxon>Eukaryota</taxon>
        <taxon>Fungi</taxon>
        <taxon>Dikarya</taxon>
        <taxon>Ascomycota</taxon>
        <taxon>Pezizomycotina</taxon>
        <taxon>Eurotiomycetes</taxon>
        <taxon>Eurotiomycetidae</taxon>
        <taxon>Onygenales</taxon>
        <taxon>Onygenaceae</taxon>
        <taxon>Uncinocarpus</taxon>
    </lineage>
</organism>
<reference evidence="2" key="1">
    <citation type="journal article" date="2009" name="Genome Res.">
        <title>Comparative genomic analyses of the human fungal pathogens Coccidioides and their relatives.</title>
        <authorList>
            <person name="Sharpton T.J."/>
            <person name="Stajich J.E."/>
            <person name="Rounsley S.D."/>
            <person name="Gardner M.J."/>
            <person name="Wortman J.R."/>
            <person name="Jordar V.S."/>
            <person name="Maiti R."/>
            <person name="Kodira C.D."/>
            <person name="Neafsey D.E."/>
            <person name="Zeng Q."/>
            <person name="Hung C.-Y."/>
            <person name="McMahan C."/>
            <person name="Muszewska A."/>
            <person name="Grynberg M."/>
            <person name="Mandel M.A."/>
            <person name="Kellner E.M."/>
            <person name="Barker B.M."/>
            <person name="Galgiani J.N."/>
            <person name="Orbach M.J."/>
            <person name="Kirkland T.N."/>
            <person name="Cole G.T."/>
            <person name="Henn M.R."/>
            <person name="Birren B.W."/>
            <person name="Taylor J.W."/>
        </authorList>
    </citation>
    <scope>NUCLEOTIDE SEQUENCE [LARGE SCALE GENOMIC DNA]</scope>
    <source>
        <strain evidence="2">UAMH 1704</strain>
    </source>
</reference>
<evidence type="ECO:0000313" key="1">
    <source>
        <dbReference type="EMBL" id="EEP81890.1"/>
    </source>
</evidence>
<proteinExistence type="predicted"/>
<dbReference type="VEuPathDB" id="FungiDB:UREG_06755"/>
<accession>C4JW13</accession>
<dbReference type="KEGG" id="ure:UREG_06755"/>
<gene>
    <name evidence="1" type="ORF">UREG_06755</name>
</gene>
<evidence type="ECO:0000313" key="2">
    <source>
        <dbReference type="Proteomes" id="UP000002058"/>
    </source>
</evidence>
<dbReference type="InParanoid" id="C4JW13"/>
<keyword evidence="2" id="KW-1185">Reference proteome</keyword>
<dbReference type="RefSeq" id="XP_002583788.1">
    <property type="nucleotide sequence ID" value="XM_002583742.1"/>
</dbReference>
<name>C4JW13_UNCRE</name>
<dbReference type="EMBL" id="CH476618">
    <property type="protein sequence ID" value="EEP81890.1"/>
    <property type="molecule type" value="Genomic_DNA"/>
</dbReference>
<dbReference type="GeneID" id="8442943"/>
<dbReference type="AlphaFoldDB" id="C4JW13"/>
<protein>
    <submittedName>
        <fullName evidence="1">Uncharacterized protein</fullName>
    </submittedName>
</protein>
<dbReference type="HOGENOM" id="CLU_2689649_0_0_1"/>
<sequence>MGRHNEFFVINKLGFDWYARVYNFCNFHRDVNSKGASSLIYNRLKPIQRNEGSLGSMIKFQTGFDAEIRPYESI</sequence>